<name>E7AC34_HELFC</name>
<dbReference type="KEGG" id="hfe:HFELIS_00320"/>
<evidence type="ECO:0000313" key="2">
    <source>
        <dbReference type="Proteomes" id="UP000007934"/>
    </source>
</evidence>
<dbReference type="AlphaFoldDB" id="E7AC34"/>
<dbReference type="OrthoDB" id="9888335at2"/>
<proteinExistence type="predicted"/>
<reference evidence="1 2" key="1">
    <citation type="journal article" date="2011" name="Genome Biol. Evol.">
        <title>Comparative whole genome sequence analysis of the carcinogenic bacterial model pathogen Helicobacter felis.</title>
        <authorList>
            <person name="Arnold I.C."/>
            <person name="Zigova Z."/>
            <person name="Holden M."/>
            <person name="Lawley T.D."/>
            <person name="Rad R."/>
            <person name="Dougan G."/>
            <person name="Falkow S."/>
            <person name="Bentley S.D."/>
            <person name="Muller A."/>
        </authorList>
    </citation>
    <scope>NUCLEOTIDE SEQUENCE [LARGE SCALE GENOMIC DNA]</scope>
    <source>
        <strain evidence="2">ATCC 49179 / CCUG 28539 / NCTC 12436 / CS1</strain>
    </source>
</reference>
<keyword evidence="2" id="KW-1185">Reference proteome</keyword>
<dbReference type="RefSeq" id="WP_013468488.1">
    <property type="nucleotide sequence ID" value="NC_014810.2"/>
</dbReference>
<dbReference type="HOGENOM" id="CLU_2537912_0_0_7"/>
<dbReference type="STRING" id="936155.HFELIS_00320"/>
<evidence type="ECO:0000313" key="1">
    <source>
        <dbReference type="EMBL" id="CBY82116.1"/>
    </source>
</evidence>
<sequence>MNYGLVMELQMIKVIFLEEQAKNAKRISQLDKAIRLCVSQEDAKGAKATRMEQAEYLKWDNLCNRMLMILNRKIRRLGEKDNG</sequence>
<accession>E7AC34</accession>
<gene>
    <name evidence="1" type="ordered locus">Hfelis_00320</name>
</gene>
<dbReference type="GeneID" id="36133293"/>
<dbReference type="EMBL" id="FQ670179">
    <property type="protein sequence ID" value="CBY82116.1"/>
    <property type="molecule type" value="Genomic_DNA"/>
</dbReference>
<protein>
    <submittedName>
        <fullName evidence="1">Chaperone ClpB</fullName>
    </submittedName>
</protein>
<organism evidence="1 2">
    <name type="scientific">Helicobacter felis (strain ATCC 49179 / CCUG 28539 / NCTC 12436 / CS1)</name>
    <dbReference type="NCBI Taxonomy" id="936155"/>
    <lineage>
        <taxon>Bacteria</taxon>
        <taxon>Pseudomonadati</taxon>
        <taxon>Campylobacterota</taxon>
        <taxon>Epsilonproteobacteria</taxon>
        <taxon>Campylobacterales</taxon>
        <taxon>Helicobacteraceae</taxon>
        <taxon>Helicobacter</taxon>
    </lineage>
</organism>
<dbReference type="Proteomes" id="UP000007934">
    <property type="component" value="Chromosome"/>
</dbReference>